<dbReference type="PANTHER" id="PTHR30461:SF23">
    <property type="entry name" value="DNA RECOMBINASE-RELATED"/>
    <property type="match status" value="1"/>
</dbReference>
<evidence type="ECO:0000313" key="4">
    <source>
        <dbReference type="Proteomes" id="UP000070620"/>
    </source>
</evidence>
<sequence length="469" mass="51565">MTKRAVIYARISLDATGEGLGIARQEAACRELCEQRGWKVTKVIVDNSVSAFSRKGRPGWEQVLNLVSSGAVDVVVAWQVDRMYRSLRDLEDLVDLADRTGVTLATLSGELDLTTPNGRMMARILGSVARKEVEQKGARQKAAQRQRVQTGRPWWTARPFGFERDGQHRPTEADPLRQAYADLLAGQSVYSIAARWNDAGILTPRGNRWRSSNLRHVLLCERNAGILTYLGAETGVPAGWEPIVPEDVYRATVRLLADPVRNTGGGGKRKGLLVGVATCSKCGGKASQGWSRPNVAGERYRIYTCREGRCVSIPADFLDSHVIRMLLDRADQWEAQPVDQEAEQESTALRVEESNLLARKASLAEMFVGGTIDQAALAAGAVKADARLAEIRDRLASIATGRVGVDLADTEAVWDAIDRMEVDQVRTIIETACQSIRLMPRRKGARLPKGDDVQITWRISQTEGSHIVG</sequence>
<dbReference type="InterPro" id="IPR006119">
    <property type="entry name" value="Resolv_N"/>
</dbReference>
<evidence type="ECO:0008006" key="5">
    <source>
        <dbReference type="Google" id="ProtNLM"/>
    </source>
</evidence>
<dbReference type="InterPro" id="IPR036162">
    <property type="entry name" value="Resolvase-like_N_sf"/>
</dbReference>
<evidence type="ECO:0000313" key="3">
    <source>
        <dbReference type="EMBL" id="KXK58120.1"/>
    </source>
</evidence>
<dbReference type="GO" id="GO:0003677">
    <property type="term" value="F:DNA binding"/>
    <property type="evidence" value="ECO:0007669"/>
    <property type="project" value="InterPro"/>
</dbReference>
<organism evidence="3 4">
    <name type="scientific">Micromonospora rosaria</name>
    <dbReference type="NCBI Taxonomy" id="47874"/>
    <lineage>
        <taxon>Bacteria</taxon>
        <taxon>Bacillati</taxon>
        <taxon>Actinomycetota</taxon>
        <taxon>Actinomycetes</taxon>
        <taxon>Micromonosporales</taxon>
        <taxon>Micromonosporaceae</taxon>
        <taxon>Micromonospora</taxon>
    </lineage>
</organism>
<name>A0A136PI99_9ACTN</name>
<dbReference type="CDD" id="cd00338">
    <property type="entry name" value="Ser_Recombinase"/>
    <property type="match status" value="1"/>
</dbReference>
<dbReference type="PANTHER" id="PTHR30461">
    <property type="entry name" value="DNA-INVERTASE FROM LAMBDOID PROPHAGE"/>
    <property type="match status" value="1"/>
</dbReference>
<dbReference type="Gene3D" id="3.40.50.1390">
    <property type="entry name" value="Resolvase, N-terminal catalytic domain"/>
    <property type="match status" value="1"/>
</dbReference>
<proteinExistence type="predicted"/>
<protein>
    <recommendedName>
        <fullName evidence="5">Serine recombinase</fullName>
    </recommendedName>
</protein>
<dbReference type="RefSeq" id="WP_067374359.1">
    <property type="nucleotide sequence ID" value="NZ_JBIUBN010000052.1"/>
</dbReference>
<dbReference type="EMBL" id="LRQV01000255">
    <property type="protein sequence ID" value="KXK58120.1"/>
    <property type="molecule type" value="Genomic_DNA"/>
</dbReference>
<reference evidence="3 4" key="1">
    <citation type="submission" date="2016-01" db="EMBL/GenBank/DDBJ databases">
        <title>Whole genome sequence and analysis of Micromonospora rosaria DSM 803, which can produce antibacterial substance rosamicin.</title>
        <authorList>
            <person name="Yang H."/>
            <person name="He X."/>
            <person name="Zhu D."/>
        </authorList>
    </citation>
    <scope>NUCLEOTIDE SEQUENCE [LARGE SCALE GENOMIC DNA]</scope>
    <source>
        <strain evidence="3 4">DSM 803</strain>
    </source>
</reference>
<evidence type="ECO:0000259" key="2">
    <source>
        <dbReference type="PROSITE" id="PS51737"/>
    </source>
</evidence>
<dbReference type="SMART" id="SM00857">
    <property type="entry name" value="Resolvase"/>
    <property type="match status" value="1"/>
</dbReference>
<dbReference type="InterPro" id="IPR038109">
    <property type="entry name" value="DNA_bind_recomb_sf"/>
</dbReference>
<dbReference type="AlphaFoldDB" id="A0A136PI99"/>
<dbReference type="PROSITE" id="PS51736">
    <property type="entry name" value="RECOMBINASES_3"/>
    <property type="match status" value="1"/>
</dbReference>
<comment type="caution">
    <text evidence="3">The sequence shown here is derived from an EMBL/GenBank/DDBJ whole genome shotgun (WGS) entry which is preliminary data.</text>
</comment>
<dbReference type="InterPro" id="IPR050639">
    <property type="entry name" value="SSR_resolvase"/>
</dbReference>
<feature type="domain" description="Recombinase" evidence="2">
    <location>
        <begin position="153"/>
        <end position="262"/>
    </location>
</feature>
<dbReference type="OrthoDB" id="4500247at2"/>
<dbReference type="PROSITE" id="PS51737">
    <property type="entry name" value="RECOMBINASE_DNA_BIND"/>
    <property type="match status" value="1"/>
</dbReference>
<dbReference type="Pfam" id="PF00239">
    <property type="entry name" value="Resolvase"/>
    <property type="match status" value="1"/>
</dbReference>
<gene>
    <name evidence="3" type="ORF">AWW66_31630</name>
</gene>
<dbReference type="GO" id="GO:0000150">
    <property type="term" value="F:DNA strand exchange activity"/>
    <property type="evidence" value="ECO:0007669"/>
    <property type="project" value="InterPro"/>
</dbReference>
<dbReference type="Gene3D" id="3.90.1750.20">
    <property type="entry name" value="Putative Large Serine Recombinase, Chain B, Domain 2"/>
    <property type="match status" value="1"/>
</dbReference>
<dbReference type="Proteomes" id="UP000070620">
    <property type="component" value="Unassembled WGS sequence"/>
</dbReference>
<feature type="domain" description="Resolvase/invertase-type recombinase catalytic" evidence="1">
    <location>
        <begin position="4"/>
        <end position="151"/>
    </location>
</feature>
<dbReference type="SUPFAM" id="SSF53041">
    <property type="entry name" value="Resolvase-like"/>
    <property type="match status" value="1"/>
</dbReference>
<dbReference type="Pfam" id="PF07508">
    <property type="entry name" value="Recombinase"/>
    <property type="match status" value="1"/>
</dbReference>
<accession>A0A136PI99</accession>
<evidence type="ECO:0000259" key="1">
    <source>
        <dbReference type="PROSITE" id="PS51736"/>
    </source>
</evidence>
<keyword evidence="4" id="KW-1185">Reference proteome</keyword>
<dbReference type="InterPro" id="IPR011109">
    <property type="entry name" value="DNA_bind_recombinase_dom"/>
</dbReference>